<sequence length="516" mass="54630">MGIDRPLRVFVAGLAHETNSFSPLPTSMRNFEDDVCYRPPLEKGRAAALEFPGYGDALAVARQAGDEVVEGPCFWTQPSGPVSAPVYAELRDAILESLRLAGPVDLVILNLHGAMLAQGTDDPEADVLAQVRSVVGPDVPVGALLDLHGNVSLAMIESGAVLVGVKEYPHTDYRERAVELHALLCEAAPGDVSFASTLRTIPSLSLQGTTEAPMRELVAYLQSLEQAQGSGIRSVTLMHGFPWADWEATGGSVIVVSQDLSPAEADAVADDIAARFRAIVTGAPVERLVVVEAVGDALASAPGNGPVVIADSSDNPGGGAACDSTYLLHELVARDCRNAALGMIWDPQAARLAADAGVGARLMLRIGGKVGPLSGPPVDLEAQVLCVREDACQCFFSDVPSAPLGLAVALRVGGIEIVVNSIRQQVFSPECFTQMGIDPASKDIVVVKSSQHFRARFDPLARRTIYCNAPGSLNVDLAQMPYRRLRLIVGNSAFAIDRPVIRAHWPDVTEKEGNTV</sequence>
<keyword evidence="1" id="KW-0479">Metal-binding</keyword>
<feature type="domain" description="Microcystin LR degradation protein MlrC N-terminal" evidence="3">
    <location>
        <begin position="8"/>
        <end position="276"/>
    </location>
</feature>
<evidence type="ECO:0000259" key="3">
    <source>
        <dbReference type="Pfam" id="PF07364"/>
    </source>
</evidence>
<dbReference type="Proteomes" id="UP001162881">
    <property type="component" value="Unassembled WGS sequence"/>
</dbReference>
<dbReference type="EMBL" id="JALHLF010000077">
    <property type="protein sequence ID" value="MCJ2184103.1"/>
    <property type="molecule type" value="Genomic_DNA"/>
</dbReference>
<evidence type="ECO:0000256" key="1">
    <source>
        <dbReference type="PIRNR" id="PIRNR012702"/>
    </source>
</evidence>
<dbReference type="Pfam" id="PF07364">
    <property type="entry name" value="DUF1485"/>
    <property type="match status" value="1"/>
</dbReference>
<comment type="similarity">
    <text evidence="1">Belongs to the peptidase M81 family.</text>
</comment>
<comment type="cofactor">
    <cofactor evidence="1">
        <name>Zn(2+)</name>
        <dbReference type="ChEBI" id="CHEBI:29105"/>
    </cofactor>
    <text evidence="1">Binds 1 zinc ion per subunit.</text>
</comment>
<dbReference type="Pfam" id="PF07171">
    <property type="entry name" value="MlrC_C"/>
    <property type="match status" value="1"/>
</dbReference>
<evidence type="ECO:0000259" key="2">
    <source>
        <dbReference type="Pfam" id="PF07171"/>
    </source>
</evidence>
<organism evidence="4 5">
    <name type="scientific">Novosphingobium organovorum</name>
    <dbReference type="NCBI Taxonomy" id="2930092"/>
    <lineage>
        <taxon>Bacteria</taxon>
        <taxon>Pseudomonadati</taxon>
        <taxon>Pseudomonadota</taxon>
        <taxon>Alphaproteobacteria</taxon>
        <taxon>Sphingomonadales</taxon>
        <taxon>Sphingomonadaceae</taxon>
        <taxon>Novosphingobium</taxon>
    </lineage>
</organism>
<dbReference type="InterPro" id="IPR015995">
    <property type="entry name" value="MlrC_N"/>
</dbReference>
<evidence type="ECO:0000313" key="5">
    <source>
        <dbReference type="Proteomes" id="UP001162881"/>
    </source>
</evidence>
<comment type="function">
    <text evidence="1">Involved in peptidolytic degradation of cyclic heptapeptide hepatotoxin microcystin (MC).</text>
</comment>
<dbReference type="PIRSF" id="PIRSF012702">
    <property type="entry name" value="UCP012702"/>
    <property type="match status" value="1"/>
</dbReference>
<gene>
    <name evidence="4" type="ORF">MTR62_15585</name>
</gene>
<protein>
    <recommendedName>
        <fullName evidence="1">Microcystinase C</fullName>
        <shortName evidence="1">MlrC</shortName>
    </recommendedName>
</protein>
<dbReference type="InterPro" id="IPR009197">
    <property type="entry name" value="MlrC"/>
</dbReference>
<dbReference type="InterPro" id="IPR010799">
    <property type="entry name" value="MlrC_C"/>
</dbReference>
<evidence type="ECO:0000313" key="4">
    <source>
        <dbReference type="EMBL" id="MCJ2184103.1"/>
    </source>
</evidence>
<reference evidence="4" key="1">
    <citation type="submission" date="2022-03" db="EMBL/GenBank/DDBJ databases">
        <title>Identification of a novel bacterium isolated from mangrove sediments.</title>
        <authorList>
            <person name="Pan X."/>
        </authorList>
    </citation>
    <scope>NUCLEOTIDE SEQUENCE</scope>
    <source>
        <strain evidence="4">B1949</strain>
    </source>
</reference>
<feature type="domain" description="Microcystin LR degradation protein MlrC C-terminal" evidence="2">
    <location>
        <begin position="309"/>
        <end position="484"/>
    </location>
</feature>
<keyword evidence="1" id="KW-0378">Hydrolase</keyword>
<keyword evidence="5" id="KW-1185">Reference proteome</keyword>
<keyword evidence="1" id="KW-0645">Protease</keyword>
<comment type="caution">
    <text evidence="4">The sequence shown here is derived from an EMBL/GenBank/DDBJ whole genome shotgun (WGS) entry which is preliminary data.</text>
</comment>
<accession>A0ABT0BGL7</accession>
<keyword evidence="1" id="KW-0482">Metalloprotease</keyword>
<proteinExistence type="inferred from homology"/>
<name>A0ABT0BGL7_9SPHN</name>
<dbReference type="RefSeq" id="WP_244022597.1">
    <property type="nucleotide sequence ID" value="NZ_JALHLF010000077.1"/>
</dbReference>